<dbReference type="Proteomes" id="UP000266723">
    <property type="component" value="Unassembled WGS sequence"/>
</dbReference>
<comment type="caution">
    <text evidence="8">The sequence shown here is derived from an EMBL/GenBank/DDBJ whole genome shotgun (WGS) entry which is preliminary data.</text>
</comment>
<comment type="similarity">
    <text evidence="1">Belongs to the 'GDSL' lipolytic enzyme family.</text>
</comment>
<dbReference type="InterPro" id="IPR013083">
    <property type="entry name" value="Znf_RING/FYVE/PHD"/>
</dbReference>
<gene>
    <name evidence="8" type="ORF">DY000_02050931</name>
</gene>
<evidence type="ECO:0000256" key="4">
    <source>
        <dbReference type="ARBA" id="ARBA00022833"/>
    </source>
</evidence>
<feature type="region of interest" description="Disordered" evidence="6">
    <location>
        <begin position="177"/>
        <end position="232"/>
    </location>
</feature>
<evidence type="ECO:0000256" key="2">
    <source>
        <dbReference type="ARBA" id="ARBA00022723"/>
    </source>
</evidence>
<protein>
    <recommendedName>
        <fullName evidence="7">PHD-type domain-containing protein</fullName>
    </recommendedName>
</protein>
<dbReference type="InterPro" id="IPR045136">
    <property type="entry name" value="Iah1-like"/>
</dbReference>
<name>A0ABQ7EQF8_BRACR</name>
<evidence type="ECO:0000313" key="8">
    <source>
        <dbReference type="EMBL" id="KAF3605948.1"/>
    </source>
</evidence>
<dbReference type="Gene3D" id="3.30.40.10">
    <property type="entry name" value="Zinc/RING finger domain, C3HC4 (zinc finger)"/>
    <property type="match status" value="1"/>
</dbReference>
<sequence>MVGPSRPQIVLFGSSIVQMSFGHGGWGAILSEVYARKVDIILRGYYGWNSTRALEVVDQVFPKDAEVQPSLVVVYFGGNDSMAPHPSGLGPHVPLSEYVDNMKKIAIHLQILRVIKEAEWTPSLHWKSMPTEFSEDSPYDLVSADGKNTVNSSEWTKRLFSLINDLPTLFDVVTGRKPIKDNKPSSDSGSKSRNGTKRSVEGQPKSTTPKLMEGSYEDDDEEEGEEEEDEHGDTLCGICGGNYTQDEFWICCDVCERWYHGKCVKITPAKADSIKQYKCPPCCAKKGRQ</sequence>
<proteinExistence type="inferred from homology"/>
<reference evidence="8 9" key="1">
    <citation type="journal article" date="2020" name="BMC Genomics">
        <title>Intraspecific diversification of the crop wild relative Brassica cretica Lam. using demographic model selection.</title>
        <authorList>
            <person name="Kioukis A."/>
            <person name="Michalopoulou V.A."/>
            <person name="Briers L."/>
            <person name="Pirintsos S."/>
            <person name="Studholme D.J."/>
            <person name="Pavlidis P."/>
            <person name="Sarris P.F."/>
        </authorList>
    </citation>
    <scope>NUCLEOTIDE SEQUENCE [LARGE SCALE GENOMIC DNA]</scope>
    <source>
        <strain evidence="9">cv. PFS-1207/04</strain>
    </source>
</reference>
<dbReference type="Gene3D" id="3.40.50.1110">
    <property type="entry name" value="SGNH hydrolase"/>
    <property type="match status" value="1"/>
</dbReference>
<dbReference type="SUPFAM" id="SSF57903">
    <property type="entry name" value="FYVE/PHD zinc finger"/>
    <property type="match status" value="1"/>
</dbReference>
<dbReference type="InterPro" id="IPR044104">
    <property type="entry name" value="PHD_AL_plant"/>
</dbReference>
<dbReference type="InterPro" id="IPR001965">
    <property type="entry name" value="Znf_PHD"/>
</dbReference>
<dbReference type="PANTHER" id="PTHR14209">
    <property type="entry name" value="ISOAMYL ACETATE-HYDROLYZING ESTERASE 1"/>
    <property type="match status" value="1"/>
</dbReference>
<keyword evidence="2" id="KW-0479">Metal-binding</keyword>
<evidence type="ECO:0000256" key="5">
    <source>
        <dbReference type="PROSITE-ProRule" id="PRU00146"/>
    </source>
</evidence>
<keyword evidence="4" id="KW-0862">Zinc</keyword>
<dbReference type="InterPro" id="IPR036514">
    <property type="entry name" value="SGNH_hydro_sf"/>
</dbReference>
<dbReference type="Pfam" id="PF00657">
    <property type="entry name" value="Lipase_GDSL"/>
    <property type="match status" value="1"/>
</dbReference>
<dbReference type="CDD" id="cd15613">
    <property type="entry name" value="PHD_AL_plant"/>
    <property type="match status" value="1"/>
</dbReference>
<dbReference type="EMBL" id="QGKV02000297">
    <property type="protein sequence ID" value="KAF3605948.1"/>
    <property type="molecule type" value="Genomic_DNA"/>
</dbReference>
<dbReference type="InterPro" id="IPR019787">
    <property type="entry name" value="Znf_PHD-finger"/>
</dbReference>
<evidence type="ECO:0000256" key="6">
    <source>
        <dbReference type="SAM" id="MobiDB-lite"/>
    </source>
</evidence>
<dbReference type="Pfam" id="PF00628">
    <property type="entry name" value="PHD"/>
    <property type="match status" value="1"/>
</dbReference>
<evidence type="ECO:0000256" key="3">
    <source>
        <dbReference type="ARBA" id="ARBA00022771"/>
    </source>
</evidence>
<feature type="compositionally biased region" description="Acidic residues" evidence="6">
    <location>
        <begin position="215"/>
        <end position="231"/>
    </location>
</feature>
<dbReference type="PANTHER" id="PTHR14209:SF9">
    <property type="entry name" value="GDSL ESTERASE_LIPASE CPRD49"/>
    <property type="match status" value="1"/>
</dbReference>
<dbReference type="SUPFAM" id="SSF52266">
    <property type="entry name" value="SGNH hydrolase"/>
    <property type="match status" value="1"/>
</dbReference>
<evidence type="ECO:0000313" key="9">
    <source>
        <dbReference type="Proteomes" id="UP000266723"/>
    </source>
</evidence>
<accession>A0ABQ7EQF8</accession>
<evidence type="ECO:0000259" key="7">
    <source>
        <dbReference type="PROSITE" id="PS50016"/>
    </source>
</evidence>
<dbReference type="InterPro" id="IPR019786">
    <property type="entry name" value="Zinc_finger_PHD-type_CS"/>
</dbReference>
<dbReference type="PROSITE" id="PS01359">
    <property type="entry name" value="ZF_PHD_1"/>
    <property type="match status" value="1"/>
</dbReference>
<dbReference type="InterPro" id="IPR001087">
    <property type="entry name" value="GDSL"/>
</dbReference>
<keyword evidence="3 5" id="KW-0863">Zinc-finger</keyword>
<keyword evidence="9" id="KW-1185">Reference proteome</keyword>
<feature type="domain" description="PHD-type" evidence="7">
    <location>
        <begin position="233"/>
        <end position="285"/>
    </location>
</feature>
<dbReference type="PROSITE" id="PS50016">
    <property type="entry name" value="ZF_PHD_2"/>
    <property type="match status" value="1"/>
</dbReference>
<dbReference type="SMART" id="SM00249">
    <property type="entry name" value="PHD"/>
    <property type="match status" value="1"/>
</dbReference>
<dbReference type="InterPro" id="IPR011011">
    <property type="entry name" value="Znf_FYVE_PHD"/>
</dbReference>
<organism evidence="8 9">
    <name type="scientific">Brassica cretica</name>
    <name type="common">Mustard</name>
    <dbReference type="NCBI Taxonomy" id="69181"/>
    <lineage>
        <taxon>Eukaryota</taxon>
        <taxon>Viridiplantae</taxon>
        <taxon>Streptophyta</taxon>
        <taxon>Embryophyta</taxon>
        <taxon>Tracheophyta</taxon>
        <taxon>Spermatophyta</taxon>
        <taxon>Magnoliopsida</taxon>
        <taxon>eudicotyledons</taxon>
        <taxon>Gunneridae</taxon>
        <taxon>Pentapetalae</taxon>
        <taxon>rosids</taxon>
        <taxon>malvids</taxon>
        <taxon>Brassicales</taxon>
        <taxon>Brassicaceae</taxon>
        <taxon>Brassiceae</taxon>
        <taxon>Brassica</taxon>
    </lineage>
</organism>
<evidence type="ECO:0000256" key="1">
    <source>
        <dbReference type="ARBA" id="ARBA00008668"/>
    </source>
</evidence>